<dbReference type="Proteomes" id="UP000594451">
    <property type="component" value="Chromosome"/>
</dbReference>
<dbReference type="InterPro" id="IPR039261">
    <property type="entry name" value="FNR_nucleotide-bd"/>
</dbReference>
<dbReference type="EC" id="1.6.2.4" evidence="2"/>
<reference evidence="4 5" key="1">
    <citation type="journal article" date="2020" name="Sci. Rep.">
        <title>Morphology, ultrastructure, genomics, and phylogeny of Euplotes vanleeuwenhoeki sp. nov. and its ultra-reduced endosymbiont Candidatus Pinguicoccus supinus sp. nov.</title>
        <authorList>
            <person name="Serra V."/>
            <person name="Gammuto L."/>
            <person name="Nitla V."/>
            <person name="Castelli M."/>
            <person name="Lanzoni O."/>
            <person name="Sassera D."/>
            <person name="Bandi C."/>
            <person name="Sandeep B.V."/>
            <person name="Verni F."/>
            <person name="Modeo L."/>
            <person name="Petroni G."/>
        </authorList>
    </citation>
    <scope>NUCLEOTIDE SEQUENCE [LARGE SCALE GENOMIC DNA]</scope>
    <source>
        <strain evidence="4 5">KKR18_Esm</strain>
    </source>
</reference>
<sequence>MTTKLILKILVTLKPRLYSISSNLNITKKYIAITLSLVYLKKAYSYFGVCSTYLNILSYKYIPSYLLFFEVKSQFKINYEVDLNRILICTGAGIAPMISFFFDLNLYKLKKN</sequence>
<evidence type="ECO:0000313" key="5">
    <source>
        <dbReference type="Proteomes" id="UP000594451"/>
    </source>
</evidence>
<dbReference type="GO" id="GO:0003958">
    <property type="term" value="F:NADPH-hemoprotein reductase activity"/>
    <property type="evidence" value="ECO:0007669"/>
    <property type="project" value="UniProtKB-EC"/>
</dbReference>
<dbReference type="GO" id="GO:0005829">
    <property type="term" value="C:cytosol"/>
    <property type="evidence" value="ECO:0007669"/>
    <property type="project" value="TreeGrafter"/>
</dbReference>
<evidence type="ECO:0000313" key="4">
    <source>
        <dbReference type="EMBL" id="QPJ58410.1"/>
    </source>
</evidence>
<dbReference type="PANTHER" id="PTHR19384">
    <property type="entry name" value="NITRIC OXIDE SYNTHASE-RELATED"/>
    <property type="match status" value="1"/>
</dbReference>
<dbReference type="InterPro" id="IPR023173">
    <property type="entry name" value="NADPH_Cyt_P450_Rdtase_alpha"/>
</dbReference>
<keyword evidence="5" id="KW-1185">Reference proteome</keyword>
<dbReference type="EMBL" id="CP039370">
    <property type="protein sequence ID" value="QPJ58410.1"/>
    <property type="molecule type" value="Genomic_DNA"/>
</dbReference>
<dbReference type="Gene3D" id="1.20.990.10">
    <property type="entry name" value="NADPH-cytochrome p450 Reductase, Chain A, domain 3"/>
    <property type="match status" value="1"/>
</dbReference>
<feature type="transmembrane region" description="Helical" evidence="3">
    <location>
        <begin position="83"/>
        <end position="102"/>
    </location>
</feature>
<organism evidence="4 5">
    <name type="scientific">Candidatus Pinguicoccus supinus</name>
    <dbReference type="NCBI Taxonomy" id="2529394"/>
    <lineage>
        <taxon>Bacteria</taxon>
        <taxon>Pseudomonadati</taxon>
        <taxon>Verrucomicrobiota</taxon>
        <taxon>Candidatus Pinguicoccus</taxon>
    </lineage>
</organism>
<dbReference type="InterPro" id="IPR001709">
    <property type="entry name" value="Flavoprot_Pyr_Nucl_cyt_Rdtase"/>
</dbReference>
<keyword evidence="1" id="KW-0285">Flavoprotein</keyword>
<dbReference type="AlphaFoldDB" id="A0A7T0BRF9"/>
<dbReference type="SUPFAM" id="SSF63380">
    <property type="entry name" value="Riboflavin synthase domain-like"/>
    <property type="match status" value="1"/>
</dbReference>
<dbReference type="PANTHER" id="PTHR19384:SF17">
    <property type="entry name" value="NADPH--CYTOCHROME P450 REDUCTASE"/>
    <property type="match status" value="1"/>
</dbReference>
<accession>A0A7T0BRF9</accession>
<protein>
    <recommendedName>
        <fullName evidence="2">NADPH--hemoprotein reductase</fullName>
        <ecNumber evidence="2">1.6.2.4</ecNumber>
    </recommendedName>
</protein>
<keyword evidence="3" id="KW-0812">Transmembrane</keyword>
<proteinExistence type="predicted"/>
<evidence type="ECO:0000256" key="2">
    <source>
        <dbReference type="ARBA" id="ARBA00023797"/>
    </source>
</evidence>
<evidence type="ECO:0000256" key="1">
    <source>
        <dbReference type="ARBA" id="ARBA00022630"/>
    </source>
</evidence>
<dbReference type="SUPFAM" id="SSF52343">
    <property type="entry name" value="Ferredoxin reductase-like, C-terminal NADP-linked domain"/>
    <property type="match status" value="1"/>
</dbReference>
<feature type="transmembrane region" description="Helical" evidence="3">
    <location>
        <begin position="43"/>
        <end position="62"/>
    </location>
</feature>
<keyword evidence="3" id="KW-1133">Transmembrane helix</keyword>
<name>A0A7T0BRF9_9BACT</name>
<dbReference type="GO" id="GO:0010181">
    <property type="term" value="F:FMN binding"/>
    <property type="evidence" value="ECO:0007669"/>
    <property type="project" value="TreeGrafter"/>
</dbReference>
<dbReference type="Gene3D" id="2.40.30.10">
    <property type="entry name" value="Translation factors"/>
    <property type="match status" value="1"/>
</dbReference>
<dbReference type="GO" id="GO:0050660">
    <property type="term" value="F:flavin adenine dinucleotide binding"/>
    <property type="evidence" value="ECO:0007669"/>
    <property type="project" value="TreeGrafter"/>
</dbReference>
<dbReference type="InterPro" id="IPR017938">
    <property type="entry name" value="Riboflavin_synthase-like_b-brl"/>
</dbReference>
<dbReference type="PRINTS" id="PR00371">
    <property type="entry name" value="FPNCR"/>
</dbReference>
<dbReference type="KEGG" id="psup:E5P55_00170"/>
<evidence type="ECO:0000256" key="3">
    <source>
        <dbReference type="SAM" id="Phobius"/>
    </source>
</evidence>
<keyword evidence="3" id="KW-0472">Membrane</keyword>
<gene>
    <name evidence="4" type="ORF">E5P55_00170</name>
</gene>